<dbReference type="KEGG" id="saga:M5M_11420"/>
<keyword evidence="2" id="KW-1185">Reference proteome</keyword>
<reference evidence="1 2" key="1">
    <citation type="journal article" date="2013" name="Genome Announc.">
        <title>Complete genome sequence of Simiduia agarivorans SA1(T), a marine bacterium able to degrade a variety of polysaccharides.</title>
        <authorList>
            <person name="Lin S.Y."/>
            <person name="Shieh W.Y."/>
            <person name="Chen J.S."/>
            <person name="Tang S.L."/>
        </authorList>
    </citation>
    <scope>NUCLEOTIDE SEQUENCE [LARGE SCALE GENOMIC DNA]</scope>
    <source>
        <strain evidence="2">DSM 21679 / JCM 13881 / BCRC 17597 / SA1</strain>
    </source>
</reference>
<dbReference type="OrthoDB" id="6120981at2"/>
<dbReference type="eggNOG" id="ENOG5030G5Z">
    <property type="taxonomic scope" value="Bacteria"/>
</dbReference>
<organism evidence="1 2">
    <name type="scientific">Simiduia agarivorans (strain DSM 21679 / JCM 13881 / BCRC 17597 / SA1)</name>
    <dbReference type="NCBI Taxonomy" id="1117647"/>
    <lineage>
        <taxon>Bacteria</taxon>
        <taxon>Pseudomonadati</taxon>
        <taxon>Pseudomonadota</taxon>
        <taxon>Gammaproteobacteria</taxon>
        <taxon>Cellvibrionales</taxon>
        <taxon>Cellvibrionaceae</taxon>
        <taxon>Simiduia</taxon>
    </lineage>
</organism>
<accession>K4KKC2</accession>
<dbReference type="RefSeq" id="WP_015047625.1">
    <property type="nucleotide sequence ID" value="NC_018868.3"/>
</dbReference>
<gene>
    <name evidence="1" type="ordered locus">M5M_11420</name>
</gene>
<evidence type="ECO:0000313" key="2">
    <source>
        <dbReference type="Proteomes" id="UP000000466"/>
    </source>
</evidence>
<proteinExistence type="predicted"/>
<dbReference type="EMBL" id="CP003746">
    <property type="protein sequence ID" value="AFU99461.1"/>
    <property type="molecule type" value="Genomic_DNA"/>
</dbReference>
<evidence type="ECO:0000313" key="1">
    <source>
        <dbReference type="EMBL" id="AFU99461.1"/>
    </source>
</evidence>
<protein>
    <recommendedName>
        <fullName evidence="3">Lipoprotein</fullName>
    </recommendedName>
</protein>
<evidence type="ECO:0008006" key="3">
    <source>
        <dbReference type="Google" id="ProtNLM"/>
    </source>
</evidence>
<dbReference type="HOGENOM" id="CLU_155205_0_0_6"/>
<name>K4KKC2_SIMAS</name>
<sequence>MKSAILALAVLAVSACTWVEPKPEAAGIKLATASDVQHCEHLGNASSKGVSKVGIYVRKDEKVITELAALAKDEAYKMGGDTIVRSSELGEDGSMTFGVYRCRL</sequence>
<dbReference type="STRING" id="1117647.M5M_11420"/>
<dbReference type="InterPro" id="IPR025294">
    <property type="entry name" value="DUF4156"/>
</dbReference>
<dbReference type="AlphaFoldDB" id="K4KKC2"/>
<dbReference type="PROSITE" id="PS51257">
    <property type="entry name" value="PROKAR_LIPOPROTEIN"/>
    <property type="match status" value="1"/>
</dbReference>
<dbReference type="Pfam" id="PF13698">
    <property type="entry name" value="DUF4156"/>
    <property type="match status" value="1"/>
</dbReference>
<dbReference type="Proteomes" id="UP000000466">
    <property type="component" value="Chromosome"/>
</dbReference>